<dbReference type="Proteomes" id="UP000650467">
    <property type="component" value="Unassembled WGS sequence"/>
</dbReference>
<proteinExistence type="predicted"/>
<gene>
    <name evidence="2" type="ORF">HXX76_007663</name>
</gene>
<name>A0A835T2L8_CHLIN</name>
<keyword evidence="3" id="KW-1185">Reference proteome</keyword>
<reference evidence="2" key="1">
    <citation type="journal article" date="2020" name="bioRxiv">
        <title>Comparative genomics of Chlamydomonas.</title>
        <authorList>
            <person name="Craig R.J."/>
            <person name="Hasan A.R."/>
            <person name="Ness R.W."/>
            <person name="Keightley P.D."/>
        </authorList>
    </citation>
    <scope>NUCLEOTIDE SEQUENCE</scope>
    <source>
        <strain evidence="2">SAG 7.73</strain>
    </source>
</reference>
<accession>A0A835T2L8</accession>
<comment type="caution">
    <text evidence="2">The sequence shown here is derived from an EMBL/GenBank/DDBJ whole genome shotgun (WGS) entry which is preliminary data.</text>
</comment>
<evidence type="ECO:0000256" key="1">
    <source>
        <dbReference type="SAM" id="MobiDB-lite"/>
    </source>
</evidence>
<protein>
    <submittedName>
        <fullName evidence="2">Uncharacterized protein</fullName>
    </submittedName>
</protein>
<evidence type="ECO:0000313" key="3">
    <source>
        <dbReference type="Proteomes" id="UP000650467"/>
    </source>
</evidence>
<dbReference type="OrthoDB" id="560033at2759"/>
<sequence>MLAINSSRRLGAATPAAGGQRRLLLRGGCAPLGAAAPPAAARSTLAPSHPRKAQAVAEAALRQLRAAGLKLAAAEGGGSGGSSSDAHLGEVLVAVADWALAQERGAAAELLLRSLAALLAAALADGGSGSGTVERTIQKLDANLQRMNDIDERLDSMISLQTICNKRLARLRRVTLLNDARTRIADASGIGSRHSGGSLERMSELYERPFLLDWALSTMLLNGRNEVAMAAAGDRACVACADTFTRREYKQIEGIEYEARKEPDRDGSRREARRAAFVRELRQVTRIWFRSEQRAGEGGAEPAWWVCEEPAARSDSSGDAEDHTGSGSGSEADGTGQWH</sequence>
<organism evidence="2 3">
    <name type="scientific">Chlamydomonas incerta</name>
    <dbReference type="NCBI Taxonomy" id="51695"/>
    <lineage>
        <taxon>Eukaryota</taxon>
        <taxon>Viridiplantae</taxon>
        <taxon>Chlorophyta</taxon>
        <taxon>core chlorophytes</taxon>
        <taxon>Chlorophyceae</taxon>
        <taxon>CS clade</taxon>
        <taxon>Chlamydomonadales</taxon>
        <taxon>Chlamydomonadaceae</taxon>
        <taxon>Chlamydomonas</taxon>
    </lineage>
</organism>
<feature type="region of interest" description="Disordered" evidence="1">
    <location>
        <begin position="297"/>
        <end position="339"/>
    </location>
</feature>
<dbReference type="EMBL" id="JAEHOC010000016">
    <property type="protein sequence ID" value="KAG2434778.1"/>
    <property type="molecule type" value="Genomic_DNA"/>
</dbReference>
<evidence type="ECO:0000313" key="2">
    <source>
        <dbReference type="EMBL" id="KAG2434778.1"/>
    </source>
</evidence>
<dbReference type="AlphaFoldDB" id="A0A835T2L8"/>